<name>A0A6G9Z7B3_9NOCA</name>
<dbReference type="Proteomes" id="UP000500953">
    <property type="component" value="Chromosome"/>
</dbReference>
<gene>
    <name evidence="1" type="ORF">F6W96_26425</name>
</gene>
<accession>A0A6G9Z7B3</accession>
<sequence length="76" mass="8171">MVAVRYGLTDVVPIAADRRPDGTLAYLSTDGAAAGVAMPDRYDPESGQPWTRSRTACLPADYAARIPLLINGIPRR</sequence>
<evidence type="ECO:0000313" key="2">
    <source>
        <dbReference type="Proteomes" id="UP000500953"/>
    </source>
</evidence>
<dbReference type="EMBL" id="CP046173">
    <property type="protein sequence ID" value="QIS21340.1"/>
    <property type="molecule type" value="Genomic_DNA"/>
</dbReference>
<reference evidence="1 2" key="1">
    <citation type="journal article" date="2019" name="ACS Chem. Biol.">
        <title>Identification and Mobilization of a Cryptic Antibiotic Biosynthesis Gene Locus from a Human-Pathogenic Nocardia Isolate.</title>
        <authorList>
            <person name="Herisse M."/>
            <person name="Ishida K."/>
            <person name="Porter J.L."/>
            <person name="Howden B."/>
            <person name="Hertweck C."/>
            <person name="Stinear T.P."/>
            <person name="Pidot S.J."/>
        </authorList>
    </citation>
    <scope>NUCLEOTIDE SEQUENCE [LARGE SCALE GENOMIC DNA]</scope>
    <source>
        <strain evidence="1 2">AUSMDU00012715</strain>
    </source>
</reference>
<evidence type="ECO:0000313" key="1">
    <source>
        <dbReference type="EMBL" id="QIS21340.1"/>
    </source>
</evidence>
<organism evidence="1 2">
    <name type="scientific">Nocardia terpenica</name>
    <dbReference type="NCBI Taxonomy" id="455432"/>
    <lineage>
        <taxon>Bacteria</taxon>
        <taxon>Bacillati</taxon>
        <taxon>Actinomycetota</taxon>
        <taxon>Actinomycetes</taxon>
        <taxon>Mycobacteriales</taxon>
        <taxon>Nocardiaceae</taxon>
        <taxon>Nocardia</taxon>
    </lineage>
</organism>
<proteinExistence type="predicted"/>
<dbReference type="RefSeq" id="WP_167488634.1">
    <property type="nucleotide sequence ID" value="NZ_CP046173.1"/>
</dbReference>
<dbReference type="AlphaFoldDB" id="A0A6G9Z7B3"/>
<protein>
    <submittedName>
        <fullName evidence="1">Uncharacterized protein</fullName>
    </submittedName>
</protein>